<evidence type="ECO:0000256" key="1">
    <source>
        <dbReference type="SAM" id="MobiDB-lite"/>
    </source>
</evidence>
<keyword evidence="4" id="KW-1185">Reference proteome</keyword>
<keyword evidence="2" id="KW-0812">Transmembrane</keyword>
<organism evidence="3 4">
    <name type="scientific">Dendrothele bispora (strain CBS 962.96)</name>
    <dbReference type="NCBI Taxonomy" id="1314807"/>
    <lineage>
        <taxon>Eukaryota</taxon>
        <taxon>Fungi</taxon>
        <taxon>Dikarya</taxon>
        <taxon>Basidiomycota</taxon>
        <taxon>Agaricomycotina</taxon>
        <taxon>Agaricomycetes</taxon>
        <taxon>Agaricomycetidae</taxon>
        <taxon>Agaricales</taxon>
        <taxon>Agaricales incertae sedis</taxon>
        <taxon>Dendrothele</taxon>
    </lineage>
</organism>
<feature type="region of interest" description="Disordered" evidence="1">
    <location>
        <begin position="307"/>
        <end position="335"/>
    </location>
</feature>
<proteinExistence type="predicted"/>
<feature type="compositionally biased region" description="Basic and acidic residues" evidence="1">
    <location>
        <begin position="393"/>
        <end position="402"/>
    </location>
</feature>
<protein>
    <submittedName>
        <fullName evidence="3">Uncharacterized protein</fullName>
    </submittedName>
</protein>
<feature type="transmembrane region" description="Helical" evidence="2">
    <location>
        <begin position="227"/>
        <end position="248"/>
    </location>
</feature>
<gene>
    <name evidence="3" type="ORF">K435DRAFT_799788</name>
</gene>
<feature type="transmembrane region" description="Helical" evidence="2">
    <location>
        <begin position="28"/>
        <end position="51"/>
    </location>
</feature>
<keyword evidence="2" id="KW-0472">Membrane</keyword>
<dbReference type="OrthoDB" id="2859046at2759"/>
<feature type="region of interest" description="Disordered" evidence="1">
    <location>
        <begin position="354"/>
        <end position="402"/>
    </location>
</feature>
<feature type="compositionally biased region" description="Polar residues" evidence="1">
    <location>
        <begin position="356"/>
        <end position="369"/>
    </location>
</feature>
<keyword evidence="2" id="KW-1133">Transmembrane helix</keyword>
<name>A0A4S8LVB5_DENBC</name>
<feature type="compositionally biased region" description="Low complexity" evidence="1">
    <location>
        <begin position="310"/>
        <end position="325"/>
    </location>
</feature>
<evidence type="ECO:0000313" key="3">
    <source>
        <dbReference type="EMBL" id="THU93291.1"/>
    </source>
</evidence>
<dbReference type="Proteomes" id="UP000297245">
    <property type="component" value="Unassembled WGS sequence"/>
</dbReference>
<dbReference type="EMBL" id="ML179252">
    <property type="protein sequence ID" value="THU93291.1"/>
    <property type="molecule type" value="Genomic_DNA"/>
</dbReference>
<dbReference type="AlphaFoldDB" id="A0A4S8LVB5"/>
<accession>A0A4S8LVB5</accession>
<reference evidence="3 4" key="1">
    <citation type="journal article" date="2019" name="Nat. Ecol. Evol.">
        <title>Megaphylogeny resolves global patterns of mushroom evolution.</title>
        <authorList>
            <person name="Varga T."/>
            <person name="Krizsan K."/>
            <person name="Foldi C."/>
            <person name="Dima B."/>
            <person name="Sanchez-Garcia M."/>
            <person name="Sanchez-Ramirez S."/>
            <person name="Szollosi G.J."/>
            <person name="Szarkandi J.G."/>
            <person name="Papp V."/>
            <person name="Albert L."/>
            <person name="Andreopoulos W."/>
            <person name="Angelini C."/>
            <person name="Antonin V."/>
            <person name="Barry K.W."/>
            <person name="Bougher N.L."/>
            <person name="Buchanan P."/>
            <person name="Buyck B."/>
            <person name="Bense V."/>
            <person name="Catcheside P."/>
            <person name="Chovatia M."/>
            <person name="Cooper J."/>
            <person name="Damon W."/>
            <person name="Desjardin D."/>
            <person name="Finy P."/>
            <person name="Geml J."/>
            <person name="Haridas S."/>
            <person name="Hughes K."/>
            <person name="Justo A."/>
            <person name="Karasinski D."/>
            <person name="Kautmanova I."/>
            <person name="Kiss B."/>
            <person name="Kocsube S."/>
            <person name="Kotiranta H."/>
            <person name="LaButti K.M."/>
            <person name="Lechner B.E."/>
            <person name="Liimatainen K."/>
            <person name="Lipzen A."/>
            <person name="Lukacs Z."/>
            <person name="Mihaltcheva S."/>
            <person name="Morgado L.N."/>
            <person name="Niskanen T."/>
            <person name="Noordeloos M.E."/>
            <person name="Ohm R.A."/>
            <person name="Ortiz-Santana B."/>
            <person name="Ovrebo C."/>
            <person name="Racz N."/>
            <person name="Riley R."/>
            <person name="Savchenko A."/>
            <person name="Shiryaev A."/>
            <person name="Soop K."/>
            <person name="Spirin V."/>
            <person name="Szebenyi C."/>
            <person name="Tomsovsky M."/>
            <person name="Tulloss R.E."/>
            <person name="Uehling J."/>
            <person name="Grigoriev I.V."/>
            <person name="Vagvolgyi C."/>
            <person name="Papp T."/>
            <person name="Martin F.M."/>
            <person name="Miettinen O."/>
            <person name="Hibbett D.S."/>
            <person name="Nagy L.G."/>
        </authorList>
    </citation>
    <scope>NUCLEOTIDE SEQUENCE [LARGE SCALE GENOMIC DNA]</scope>
    <source>
        <strain evidence="3 4">CBS 962.96</strain>
    </source>
</reference>
<feature type="transmembrane region" description="Helical" evidence="2">
    <location>
        <begin position="268"/>
        <end position="292"/>
    </location>
</feature>
<sequence length="402" mass="44105">MSQQPDLSFANFLANEAANVLGAFSLRWSVGTMGACLSYGILIPLFCQSLYALRRHHRRKSLTIIACLIMFSSTGLLISQVAINTRYLFYAQRPVYGVSPTWDQRFQDCAISAIPYTISAEWFSLFNLLMGDAIIAWRAYALWPQSRIIQSLLCLFFLGSADRNLNISSSLSFFEKATYIYNSIEFAINIDQVVVDRGNCILIRAWIFRRTMKSASIRRTQSTAYQILILLIECGFFFCAIQLTTALLTLTSATNDPTSFSVDSATLAYLAFIDLSPAASGINPLLIIIIIANKKSILDGSISHPSINASSQPTSDPSSLSTDPPGDIELGGRRNRTLDHRISTLMFTMKPDQEVTPDSTQFSNTTKSGGSVGGFEIGPGMGRAVDIGPINTSKDEVKSSGI</sequence>
<evidence type="ECO:0000256" key="2">
    <source>
        <dbReference type="SAM" id="Phobius"/>
    </source>
</evidence>
<feature type="transmembrane region" description="Helical" evidence="2">
    <location>
        <begin position="63"/>
        <end position="83"/>
    </location>
</feature>
<evidence type="ECO:0000313" key="4">
    <source>
        <dbReference type="Proteomes" id="UP000297245"/>
    </source>
</evidence>
<feature type="compositionally biased region" description="Gly residues" evidence="1">
    <location>
        <begin position="370"/>
        <end position="381"/>
    </location>
</feature>